<dbReference type="PANTHER" id="PTHR32194">
    <property type="entry name" value="METALLOPROTEASE TLDD"/>
    <property type="match status" value="1"/>
</dbReference>
<dbReference type="PROSITE" id="PS51476">
    <property type="entry name" value="PROTEASOME_BETA_2"/>
    <property type="match status" value="1"/>
</dbReference>
<evidence type="ECO:0000256" key="1">
    <source>
        <dbReference type="ARBA" id="ARBA00022490"/>
    </source>
</evidence>
<dbReference type="RefSeq" id="XP_004365358.1">
    <property type="nucleotide sequence ID" value="XM_004365301.2"/>
</dbReference>
<gene>
    <name evidence="5" type="ORF">CAOG_000487</name>
</gene>
<proteinExistence type="inferred from homology"/>
<evidence type="ECO:0000256" key="2">
    <source>
        <dbReference type="ARBA" id="ARBA00022942"/>
    </source>
</evidence>
<dbReference type="Proteomes" id="UP000008743">
    <property type="component" value="Unassembled WGS sequence"/>
</dbReference>
<keyword evidence="1 4" id="KW-0963">Cytoplasm</keyword>
<dbReference type="GO" id="GO:0005839">
    <property type="term" value="C:proteasome core complex"/>
    <property type="evidence" value="ECO:0007669"/>
    <property type="project" value="InterPro"/>
</dbReference>
<dbReference type="FunCoup" id="A0A0D2X0E4">
    <property type="interactions" value="478"/>
</dbReference>
<dbReference type="FunFam" id="3.60.20.10:FF:000008">
    <property type="entry name" value="Proteasome subunit beta type-4"/>
    <property type="match status" value="1"/>
</dbReference>
<dbReference type="GO" id="GO:0010498">
    <property type="term" value="P:proteasomal protein catabolic process"/>
    <property type="evidence" value="ECO:0007669"/>
    <property type="project" value="InterPro"/>
</dbReference>
<dbReference type="STRING" id="595528.A0A0D2X0E4"/>
<dbReference type="PhylomeDB" id="A0A0D2X0E4"/>
<dbReference type="eggNOG" id="KOG0177">
    <property type="taxonomic scope" value="Eukaryota"/>
</dbReference>
<dbReference type="OMA" id="MKRDHDK"/>
<dbReference type="EMBL" id="KE346360">
    <property type="protein sequence ID" value="KJE88914.1"/>
    <property type="molecule type" value="Genomic_DNA"/>
</dbReference>
<dbReference type="OrthoDB" id="268428at2759"/>
<dbReference type="GO" id="GO:0005737">
    <property type="term" value="C:cytoplasm"/>
    <property type="evidence" value="ECO:0007669"/>
    <property type="project" value="UniProtKB-SubCell"/>
</dbReference>
<dbReference type="InterPro" id="IPR001353">
    <property type="entry name" value="Proteasome_sua/b"/>
</dbReference>
<dbReference type="CDD" id="cd03758">
    <property type="entry name" value="proteasome_beta_type_2"/>
    <property type="match status" value="1"/>
</dbReference>
<dbReference type="PROSITE" id="PS00854">
    <property type="entry name" value="PROTEASOME_BETA_1"/>
    <property type="match status" value="1"/>
</dbReference>
<evidence type="ECO:0000256" key="3">
    <source>
        <dbReference type="ARBA" id="ARBA00023242"/>
    </source>
</evidence>
<evidence type="ECO:0000313" key="5">
    <source>
        <dbReference type="EMBL" id="KJE88914.1"/>
    </source>
</evidence>
<reference evidence="6" key="1">
    <citation type="submission" date="2011-02" db="EMBL/GenBank/DDBJ databases">
        <title>The Genome Sequence of Capsaspora owczarzaki ATCC 30864.</title>
        <authorList>
            <person name="Russ C."/>
            <person name="Cuomo C."/>
            <person name="Burger G."/>
            <person name="Gray M.W."/>
            <person name="Holland P.W.H."/>
            <person name="King N."/>
            <person name="Lang F.B.F."/>
            <person name="Roger A.J."/>
            <person name="Ruiz-Trillo I."/>
            <person name="Young S.K."/>
            <person name="Zeng Q."/>
            <person name="Gargeya S."/>
            <person name="Alvarado L."/>
            <person name="Berlin A."/>
            <person name="Chapman S.B."/>
            <person name="Chen Z."/>
            <person name="Freedman E."/>
            <person name="Gellesch M."/>
            <person name="Goldberg J."/>
            <person name="Griggs A."/>
            <person name="Gujja S."/>
            <person name="Heilman E."/>
            <person name="Heiman D."/>
            <person name="Howarth C."/>
            <person name="Mehta T."/>
            <person name="Neiman D."/>
            <person name="Pearson M."/>
            <person name="Roberts A."/>
            <person name="Saif S."/>
            <person name="Shea T."/>
            <person name="Shenoy N."/>
            <person name="Sisk P."/>
            <person name="Stolte C."/>
            <person name="Sykes S."/>
            <person name="White J."/>
            <person name="Yandava C."/>
            <person name="Haas B."/>
            <person name="Nusbaum C."/>
            <person name="Birren B."/>
        </authorList>
    </citation>
    <scope>NUCLEOTIDE SEQUENCE</scope>
    <source>
        <strain evidence="6">ATCC 30864</strain>
    </source>
</reference>
<keyword evidence="3 4" id="KW-0539">Nucleus</keyword>
<accession>A0A0D2X0E4</accession>
<dbReference type="Gene3D" id="3.60.20.10">
    <property type="entry name" value="Glutamine Phosphoribosylpyrophosphate, subunit 1, domain 1"/>
    <property type="match status" value="1"/>
</dbReference>
<keyword evidence="2 4" id="KW-0647">Proteasome</keyword>
<evidence type="ECO:0000313" key="6">
    <source>
        <dbReference type="Proteomes" id="UP000008743"/>
    </source>
</evidence>
<dbReference type="MEROPS" id="T01.984"/>
<dbReference type="InParanoid" id="A0A0D2X0E4"/>
<dbReference type="InterPro" id="IPR023333">
    <property type="entry name" value="Proteasome_suB-type"/>
</dbReference>
<comment type="subunit">
    <text evidence="4">Component of the proteasome complex.</text>
</comment>
<comment type="function">
    <text evidence="4">Component of the proteasome, a multicatalytic proteinase complex which is characterized by its ability to cleave peptides with Arg, Phe, Tyr, Leu, and Glu adjacent to the leaving group at neutral or slightly basic pH. The proteasome has an ATP-dependent proteolytic activity.</text>
</comment>
<dbReference type="InterPro" id="IPR035206">
    <property type="entry name" value="Proteasome_beta2"/>
</dbReference>
<dbReference type="SUPFAM" id="SSF56235">
    <property type="entry name" value="N-terminal nucleophile aminohydrolases (Ntn hydrolases)"/>
    <property type="match status" value="1"/>
</dbReference>
<dbReference type="AlphaFoldDB" id="A0A0D2X0E4"/>
<evidence type="ECO:0000256" key="4">
    <source>
        <dbReference type="RuleBase" id="RU004203"/>
    </source>
</evidence>
<sequence>MDCIIAISGKDFVVAAADAMAARSIVVMKSDHEKMVQMSPHLLQVCNGPSGDVVQFSEFIQKNIKLYQMRNGFALSPHAAAHYTRDQLARALRSSGAYQVNLLLAGYDTINKQAELYFMDYLAALVKVPFGAHGYASHFVLSLLDRYYTPEVTLDEALRLMKMCIAEVQKRLVINLPKFTVRVVDAQGTRDVTLDDVQE</sequence>
<comment type="subcellular location">
    <subcellularLocation>
        <location evidence="4">Cytoplasm</location>
    </subcellularLocation>
    <subcellularLocation>
        <location evidence="4">Nucleus</location>
    </subcellularLocation>
</comment>
<dbReference type="GO" id="GO:0005634">
    <property type="term" value="C:nucleus"/>
    <property type="evidence" value="ECO:0007669"/>
    <property type="project" value="UniProtKB-SubCell"/>
</dbReference>
<dbReference type="InterPro" id="IPR016050">
    <property type="entry name" value="Proteasome_bsu_CS"/>
</dbReference>
<protein>
    <recommendedName>
        <fullName evidence="4">Proteasome subunit beta</fullName>
    </recommendedName>
</protein>
<dbReference type="Pfam" id="PF00227">
    <property type="entry name" value="Proteasome"/>
    <property type="match status" value="1"/>
</dbReference>
<name>A0A0D2X0E4_CAPO3</name>
<comment type="similarity">
    <text evidence="4">Belongs to the peptidase T1B family.</text>
</comment>
<keyword evidence="6" id="KW-1185">Reference proteome</keyword>
<organism evidence="5 6">
    <name type="scientific">Capsaspora owczarzaki (strain ATCC 30864)</name>
    <dbReference type="NCBI Taxonomy" id="595528"/>
    <lineage>
        <taxon>Eukaryota</taxon>
        <taxon>Filasterea</taxon>
        <taxon>Capsaspora</taxon>
    </lineage>
</organism>
<dbReference type="InterPro" id="IPR029055">
    <property type="entry name" value="Ntn_hydrolases_N"/>
</dbReference>
<dbReference type="PANTHER" id="PTHR32194:SF2">
    <property type="entry name" value="PROTEASOME SUBUNIT BETA TYPE-1"/>
    <property type="match status" value="1"/>
</dbReference>